<dbReference type="CDD" id="cd07996">
    <property type="entry name" value="WGR_MMR_like"/>
    <property type="match status" value="1"/>
</dbReference>
<evidence type="ECO:0000313" key="2">
    <source>
        <dbReference type="EMBL" id="AUH66645.1"/>
    </source>
</evidence>
<proteinExistence type="predicted"/>
<dbReference type="SUPFAM" id="SSF142921">
    <property type="entry name" value="WGR domain-like"/>
    <property type="match status" value="1"/>
</dbReference>
<gene>
    <name evidence="2" type="ORF">CX676_20295</name>
</gene>
<dbReference type="Proteomes" id="UP000234530">
    <property type="component" value="Plasmid pPZ01"/>
</dbReference>
<dbReference type="PROSITE" id="PS51977">
    <property type="entry name" value="WGR"/>
    <property type="match status" value="1"/>
</dbReference>
<dbReference type="Pfam" id="PF05406">
    <property type="entry name" value="WGR"/>
    <property type="match status" value="1"/>
</dbReference>
<dbReference type="RefSeq" id="WP_101754616.1">
    <property type="nucleotide sequence ID" value="NZ_CP025431.1"/>
</dbReference>
<dbReference type="Gene3D" id="2.20.140.10">
    <property type="entry name" value="WGR domain"/>
    <property type="match status" value="1"/>
</dbReference>
<dbReference type="EMBL" id="CP025431">
    <property type="protein sequence ID" value="AUH66645.1"/>
    <property type="molecule type" value="Genomic_DNA"/>
</dbReference>
<dbReference type="SMART" id="SM00773">
    <property type="entry name" value="WGR"/>
    <property type="match status" value="1"/>
</dbReference>
<protein>
    <recommendedName>
        <fullName evidence="1">WGR domain-containing protein</fullName>
    </recommendedName>
</protein>
<dbReference type="AlphaFoldDB" id="A0A2H5F533"/>
<reference evidence="2 3" key="1">
    <citation type="journal article" date="2013" name="Antonie Van Leeuwenhoek">
        <title>Paracoccus zhejiangensis sp. nov., isolated from activated sludge in wastewater-treatment system.</title>
        <authorList>
            <person name="Wu Z.G."/>
            <person name="Zhang D.F."/>
            <person name="Liu Y.L."/>
            <person name="Wang F."/>
            <person name="Jiang X."/>
            <person name="Li C."/>
            <person name="Li S.P."/>
            <person name="Hong Q."/>
            <person name="Li W.J."/>
        </authorList>
    </citation>
    <scope>NUCLEOTIDE SEQUENCE [LARGE SCALE GENOMIC DNA]</scope>
    <source>
        <strain evidence="2 3">J6</strain>
        <plasmid evidence="3">Plasmid ppz01</plasmid>
    </source>
</reference>
<accession>A0A2H5F533</accession>
<geneLocation type="plasmid" evidence="3">
    <name>ppz01</name>
</geneLocation>
<dbReference type="InterPro" id="IPR036930">
    <property type="entry name" value="WGR_dom_sf"/>
</dbReference>
<dbReference type="InterPro" id="IPR008893">
    <property type="entry name" value="WGR_domain"/>
</dbReference>
<evidence type="ECO:0000313" key="3">
    <source>
        <dbReference type="Proteomes" id="UP000234530"/>
    </source>
</evidence>
<dbReference type="KEGG" id="pzh:CX676_20295"/>
<feature type="domain" description="WGR" evidence="1">
    <location>
        <begin position="1"/>
        <end position="81"/>
    </location>
</feature>
<organism evidence="2 3">
    <name type="scientific">Paracoccus zhejiangensis</name>
    <dbReference type="NCBI Taxonomy" id="1077935"/>
    <lineage>
        <taxon>Bacteria</taxon>
        <taxon>Pseudomonadati</taxon>
        <taxon>Pseudomonadota</taxon>
        <taxon>Alphaproteobacteria</taxon>
        <taxon>Rhodobacterales</taxon>
        <taxon>Paracoccaceae</taxon>
        <taxon>Paracoccus</taxon>
    </lineage>
</organism>
<sequence length="81" mass="9261">MDSDPIHLTRCDPAQNLARFYRLELAGDLFGGVQLLRQWGRLGSAGRIGRTWFASAEAAQASRDDWLRRKRARGYREGQKI</sequence>
<dbReference type="InterPro" id="IPR049809">
    <property type="entry name" value="YehF/YfeS-like_WGR"/>
</dbReference>
<keyword evidence="2" id="KW-0614">Plasmid</keyword>
<name>A0A2H5F533_9RHOB</name>
<dbReference type="OrthoDB" id="5801306at2"/>
<evidence type="ECO:0000259" key="1">
    <source>
        <dbReference type="PROSITE" id="PS51977"/>
    </source>
</evidence>
<keyword evidence="3" id="KW-1185">Reference proteome</keyword>